<protein>
    <submittedName>
        <fullName evidence="1">Uncharacterized protein</fullName>
    </submittedName>
</protein>
<sequence>MKTLEIIVTITSDGKLLVNSPVDMPMGEYNAVLVLDEKPIDERLQTSVKNAQHLFRQYIPANKKLSEELIQERRLEALNE</sequence>
<evidence type="ECO:0000313" key="1">
    <source>
        <dbReference type="EMBL" id="KZL51517.1"/>
    </source>
</evidence>
<dbReference type="RefSeq" id="WP_063871314.1">
    <property type="nucleotide sequence ID" value="NZ_CAWMRI010000016.1"/>
</dbReference>
<dbReference type="EMBL" id="LWAJ01000016">
    <property type="protein sequence ID" value="KZL51517.1"/>
    <property type="molecule type" value="Genomic_DNA"/>
</dbReference>
<organism evidence="1 2">
    <name type="scientific">Nodularia spumigena CENA596</name>
    <dbReference type="NCBI Taxonomy" id="1819295"/>
    <lineage>
        <taxon>Bacteria</taxon>
        <taxon>Bacillati</taxon>
        <taxon>Cyanobacteriota</taxon>
        <taxon>Cyanophyceae</taxon>
        <taxon>Nostocales</taxon>
        <taxon>Nodulariaceae</taxon>
        <taxon>Nodularia</taxon>
    </lineage>
</organism>
<dbReference type="AlphaFoldDB" id="A0A166KT53"/>
<name>A0A166KT53_NODSP</name>
<reference evidence="1 2" key="1">
    <citation type="submission" date="2016-04" db="EMBL/GenBank/DDBJ databases">
        <title>Draft Genome Assembly of the Bloom-forming Cyanobacterium Nodularia spumigena Strain CENA596 in Shrimp Production Ponds.</title>
        <authorList>
            <person name="Popin R.V."/>
            <person name="Rigonato J."/>
            <person name="Abreu V.A."/>
            <person name="Andreote A.P."/>
            <person name="Silveira S.B."/>
            <person name="Odebrecht C."/>
            <person name="Fiore M.F."/>
        </authorList>
    </citation>
    <scope>NUCLEOTIDE SEQUENCE [LARGE SCALE GENOMIC DNA]</scope>
    <source>
        <strain evidence="1 2">CENA596</strain>
    </source>
</reference>
<dbReference type="OrthoDB" id="515025at2"/>
<comment type="caution">
    <text evidence="1">The sequence shown here is derived from an EMBL/GenBank/DDBJ whole genome shotgun (WGS) entry which is preliminary data.</text>
</comment>
<dbReference type="Proteomes" id="UP000076555">
    <property type="component" value="Unassembled WGS sequence"/>
</dbReference>
<accession>A0A166KT53</accession>
<proteinExistence type="predicted"/>
<evidence type="ECO:0000313" key="2">
    <source>
        <dbReference type="Proteomes" id="UP000076555"/>
    </source>
</evidence>
<gene>
    <name evidence="1" type="ORF">A2T98_01815</name>
</gene>